<dbReference type="PANTHER" id="PTHR47506:SF1">
    <property type="entry name" value="HTH-TYPE TRANSCRIPTIONAL REGULATOR YJDC"/>
    <property type="match status" value="1"/>
</dbReference>
<dbReference type="Pfam" id="PF16925">
    <property type="entry name" value="TetR_C_13"/>
    <property type="match status" value="1"/>
</dbReference>
<dbReference type="InterPro" id="IPR011075">
    <property type="entry name" value="TetR_C"/>
</dbReference>
<evidence type="ECO:0000313" key="7">
    <source>
        <dbReference type="EMBL" id="RSD09229.1"/>
    </source>
</evidence>
<evidence type="ECO:0000256" key="2">
    <source>
        <dbReference type="ARBA" id="ARBA00023125"/>
    </source>
</evidence>
<evidence type="ECO:0000256" key="1">
    <source>
        <dbReference type="ARBA" id="ARBA00023015"/>
    </source>
</evidence>
<proteinExistence type="predicted"/>
<dbReference type="AlphaFoldDB" id="A0A427SXA1"/>
<dbReference type="Proteomes" id="UP000267081">
    <property type="component" value="Unassembled WGS sequence"/>
</dbReference>
<comment type="caution">
    <text evidence="7">The sequence shown here is derived from an EMBL/GenBank/DDBJ whole genome shotgun (WGS) entry which is preliminary data.</text>
</comment>
<gene>
    <name evidence="7" type="ORF">EIY87_39950</name>
</gene>
<evidence type="ECO:0000259" key="6">
    <source>
        <dbReference type="PROSITE" id="PS50977"/>
    </source>
</evidence>
<keyword evidence="8" id="KW-1185">Reference proteome</keyword>
<evidence type="ECO:0000313" key="8">
    <source>
        <dbReference type="Proteomes" id="UP000267081"/>
    </source>
</evidence>
<keyword evidence="1" id="KW-0805">Transcription regulation</keyword>
<name>A0A427SXA1_9PSEU</name>
<dbReference type="Gene3D" id="1.10.357.10">
    <property type="entry name" value="Tetracycline Repressor, domain 2"/>
    <property type="match status" value="1"/>
</dbReference>
<reference evidence="7 8" key="1">
    <citation type="submission" date="2018-12" db="EMBL/GenBank/DDBJ databases">
        <title>Amycolatopsis eburnea sp. nov. actinomycete associate with arbuscular mycorrhiza fungal spore.</title>
        <authorList>
            <person name="Lumyong S."/>
            <person name="Chaiya L."/>
        </authorList>
    </citation>
    <scope>NUCLEOTIDE SEQUENCE [LARGE SCALE GENOMIC DNA]</scope>
    <source>
        <strain evidence="7 8">GLM-1</strain>
    </source>
</reference>
<dbReference type="SUPFAM" id="SSF48498">
    <property type="entry name" value="Tetracyclin repressor-like, C-terminal domain"/>
    <property type="match status" value="1"/>
</dbReference>
<dbReference type="InterPro" id="IPR036271">
    <property type="entry name" value="Tet_transcr_reg_TetR-rel_C_sf"/>
</dbReference>
<feature type="domain" description="HTH tetR-type" evidence="6">
    <location>
        <begin position="24"/>
        <end position="84"/>
    </location>
</feature>
<dbReference type="PANTHER" id="PTHR47506">
    <property type="entry name" value="TRANSCRIPTIONAL REGULATORY PROTEIN"/>
    <property type="match status" value="1"/>
</dbReference>
<feature type="region of interest" description="Disordered" evidence="5">
    <location>
        <begin position="1"/>
        <end position="23"/>
    </location>
</feature>
<protein>
    <submittedName>
        <fullName evidence="7">TetR/AcrR family transcriptional regulator</fullName>
    </submittedName>
</protein>
<keyword evidence="2 4" id="KW-0238">DNA-binding</keyword>
<organism evidence="7 8">
    <name type="scientific">Amycolatopsis eburnea</name>
    <dbReference type="NCBI Taxonomy" id="2267691"/>
    <lineage>
        <taxon>Bacteria</taxon>
        <taxon>Bacillati</taxon>
        <taxon>Actinomycetota</taxon>
        <taxon>Actinomycetes</taxon>
        <taxon>Pseudonocardiales</taxon>
        <taxon>Pseudonocardiaceae</taxon>
        <taxon>Amycolatopsis</taxon>
    </lineage>
</organism>
<dbReference type="InterPro" id="IPR001647">
    <property type="entry name" value="HTH_TetR"/>
</dbReference>
<dbReference type="GO" id="GO:0003677">
    <property type="term" value="F:DNA binding"/>
    <property type="evidence" value="ECO:0007669"/>
    <property type="project" value="UniProtKB-UniRule"/>
</dbReference>
<dbReference type="EMBL" id="RSEC01000061">
    <property type="protein sequence ID" value="RSD09229.1"/>
    <property type="molecule type" value="Genomic_DNA"/>
</dbReference>
<dbReference type="SUPFAM" id="SSF46689">
    <property type="entry name" value="Homeodomain-like"/>
    <property type="match status" value="1"/>
</dbReference>
<feature type="DNA-binding region" description="H-T-H motif" evidence="4">
    <location>
        <begin position="47"/>
        <end position="66"/>
    </location>
</feature>
<sequence length="229" mass="24115">MCTAARPSASVRGMSGDRTGRHAEDAHRLAVTASIDLVRDRPLGEITLPEVAAASGVPEPKLRQVFADEEALIEAVVRAQVDTVLTGQKALLDGVRSLADLRAWRDKLVEDNQVTGGVGGCPIGSLIGELAGRHDRGHRALVAGFAAWEGLLAGAFRRIQERGELDSRVDPGTIATAVMGALQGGFLLARTTRDPGQLATVLDVSLEHLRVAPAGTSLPRAHSLSTKDD</sequence>
<evidence type="ECO:0000256" key="4">
    <source>
        <dbReference type="PROSITE-ProRule" id="PRU00335"/>
    </source>
</evidence>
<evidence type="ECO:0000256" key="3">
    <source>
        <dbReference type="ARBA" id="ARBA00023163"/>
    </source>
</evidence>
<dbReference type="PROSITE" id="PS50977">
    <property type="entry name" value="HTH_TETR_2"/>
    <property type="match status" value="1"/>
</dbReference>
<evidence type="ECO:0000256" key="5">
    <source>
        <dbReference type="SAM" id="MobiDB-lite"/>
    </source>
</evidence>
<keyword evidence="3" id="KW-0804">Transcription</keyword>
<accession>A0A427SXA1</accession>
<dbReference type="InterPro" id="IPR009057">
    <property type="entry name" value="Homeodomain-like_sf"/>
</dbReference>